<evidence type="ECO:0000259" key="2">
    <source>
        <dbReference type="Pfam" id="PF14581"/>
    </source>
</evidence>
<protein>
    <submittedName>
        <fullName evidence="3">Type III secretion system (T3SS) SseB-like protein</fullName>
    </submittedName>
</protein>
<dbReference type="OrthoDB" id="2382112at2"/>
<keyword evidence="4" id="KW-1185">Reference proteome</keyword>
<evidence type="ECO:0000313" key="3">
    <source>
        <dbReference type="EMBL" id="PWK05649.1"/>
    </source>
</evidence>
<organism evidence="3 4">
    <name type="scientific">Tumebacillus permanentifrigoris</name>
    <dbReference type="NCBI Taxonomy" id="378543"/>
    <lineage>
        <taxon>Bacteria</taxon>
        <taxon>Bacillati</taxon>
        <taxon>Bacillota</taxon>
        <taxon>Bacilli</taxon>
        <taxon>Bacillales</taxon>
        <taxon>Alicyclobacillaceae</taxon>
        <taxon>Tumebacillus</taxon>
    </lineage>
</organism>
<dbReference type="Proteomes" id="UP000245634">
    <property type="component" value="Unassembled WGS sequence"/>
</dbReference>
<dbReference type="Pfam" id="PF14581">
    <property type="entry name" value="SseB_C"/>
    <property type="match status" value="1"/>
</dbReference>
<proteinExistence type="predicted"/>
<dbReference type="AlphaFoldDB" id="A0A316D3H5"/>
<feature type="domain" description="SseB protein C-terminal" evidence="2">
    <location>
        <begin position="126"/>
        <end position="227"/>
    </location>
</feature>
<sequence>MTTPPLTHHLQQAKQTPALRSDFYRALWAAELYFIGQTDSLSYYEANGRTLLPCFSSLELLQSVVPADETYVLLPAHEVFPNIPAEITVVLNPFTAVGKEFDSLERRALMEGILFERPPAQADTSEQILFGQPAEMPDDLIETLRAFFKKHSAIHTAYLGQICIPSTGIPPHPLVGLYCPAISESLFLELALDMQAQADTPLEVYRLTLNDKREIARYLLNETTPIYSAE</sequence>
<dbReference type="EMBL" id="QGGL01000022">
    <property type="protein sequence ID" value="PWK05649.1"/>
    <property type="molecule type" value="Genomic_DNA"/>
</dbReference>
<evidence type="ECO:0000259" key="1">
    <source>
        <dbReference type="Pfam" id="PF07179"/>
    </source>
</evidence>
<name>A0A316D3H5_9BACL</name>
<dbReference type="InterPro" id="IPR009839">
    <property type="entry name" value="SseB_N"/>
</dbReference>
<feature type="domain" description="SseB protein N-terminal" evidence="1">
    <location>
        <begin position="9"/>
        <end position="103"/>
    </location>
</feature>
<comment type="caution">
    <text evidence="3">The sequence shown here is derived from an EMBL/GenBank/DDBJ whole genome shotgun (WGS) entry which is preliminary data.</text>
</comment>
<dbReference type="Pfam" id="PF07179">
    <property type="entry name" value="SseB"/>
    <property type="match status" value="1"/>
</dbReference>
<gene>
    <name evidence="3" type="ORF">C7459_12215</name>
</gene>
<dbReference type="RefSeq" id="WP_109691006.1">
    <property type="nucleotide sequence ID" value="NZ_QGGL01000022.1"/>
</dbReference>
<dbReference type="InterPro" id="IPR027945">
    <property type="entry name" value="SseB_C"/>
</dbReference>
<accession>A0A316D3H5</accession>
<reference evidence="3 4" key="1">
    <citation type="submission" date="2018-05" db="EMBL/GenBank/DDBJ databases">
        <title>Genomic Encyclopedia of Type Strains, Phase IV (KMG-IV): sequencing the most valuable type-strain genomes for metagenomic binning, comparative biology and taxonomic classification.</title>
        <authorList>
            <person name="Goeker M."/>
        </authorList>
    </citation>
    <scope>NUCLEOTIDE SEQUENCE [LARGE SCALE GENOMIC DNA]</scope>
    <source>
        <strain evidence="3 4">DSM 18773</strain>
    </source>
</reference>
<evidence type="ECO:0000313" key="4">
    <source>
        <dbReference type="Proteomes" id="UP000245634"/>
    </source>
</evidence>